<feature type="region of interest" description="Disordered" evidence="2">
    <location>
        <begin position="1"/>
        <end position="20"/>
    </location>
</feature>
<dbReference type="CDD" id="cd12797">
    <property type="entry name" value="M23_peptidase"/>
    <property type="match status" value="1"/>
</dbReference>
<name>A0A645E9Z0_9ZZZZ</name>
<evidence type="ECO:0000313" key="4">
    <source>
        <dbReference type="EMBL" id="MPM98747.1"/>
    </source>
</evidence>
<gene>
    <name evidence="4" type="ORF">SDC9_145937</name>
</gene>
<dbReference type="AlphaFoldDB" id="A0A645E9Z0"/>
<dbReference type="InterPro" id="IPR016047">
    <property type="entry name" value="M23ase_b-sheet_dom"/>
</dbReference>
<dbReference type="GO" id="GO:0004222">
    <property type="term" value="F:metalloendopeptidase activity"/>
    <property type="evidence" value="ECO:0007669"/>
    <property type="project" value="TreeGrafter"/>
</dbReference>
<reference evidence="4" key="1">
    <citation type="submission" date="2019-08" db="EMBL/GenBank/DDBJ databases">
        <authorList>
            <person name="Kucharzyk K."/>
            <person name="Murdoch R.W."/>
            <person name="Higgins S."/>
            <person name="Loffler F."/>
        </authorList>
    </citation>
    <scope>NUCLEOTIDE SEQUENCE</scope>
</reference>
<dbReference type="PANTHER" id="PTHR21666:SF289">
    <property type="entry name" value="L-ALA--D-GLU ENDOPEPTIDASE"/>
    <property type="match status" value="1"/>
</dbReference>
<protein>
    <recommendedName>
        <fullName evidence="3">M23ase beta-sheet core domain-containing protein</fullName>
    </recommendedName>
</protein>
<dbReference type="Gene3D" id="2.70.70.10">
    <property type="entry name" value="Glucose Permease (Domain IIA)"/>
    <property type="match status" value="1"/>
</dbReference>
<dbReference type="Pfam" id="PF01551">
    <property type="entry name" value="Peptidase_M23"/>
    <property type="match status" value="1"/>
</dbReference>
<feature type="compositionally biased region" description="Basic and acidic residues" evidence="2">
    <location>
        <begin position="10"/>
        <end position="20"/>
    </location>
</feature>
<dbReference type="InterPro" id="IPR011055">
    <property type="entry name" value="Dup_hybrid_motif"/>
</dbReference>
<evidence type="ECO:0000256" key="1">
    <source>
        <dbReference type="ARBA" id="ARBA00022729"/>
    </source>
</evidence>
<dbReference type="PANTHER" id="PTHR21666">
    <property type="entry name" value="PEPTIDASE-RELATED"/>
    <property type="match status" value="1"/>
</dbReference>
<comment type="caution">
    <text evidence="4">The sequence shown here is derived from an EMBL/GenBank/DDBJ whole genome shotgun (WGS) entry which is preliminary data.</text>
</comment>
<accession>A0A645E9Z0</accession>
<sequence>MASGSPTRLEGPEGKSKGDLKLAYPMRGQVTNYFGFVDGKMNYGLNMVASAGTKITAPGEGVVVYCGERGAYGSVVDIDHGNGFVSRLSHLSDVQVEMNQRVFLGDAIGVLAAGENESKSPFHFELIIDGIPYNPLYYID</sequence>
<feature type="domain" description="M23ase beta-sheet core" evidence="3">
    <location>
        <begin position="41"/>
        <end position="135"/>
    </location>
</feature>
<keyword evidence="1" id="KW-0732">Signal</keyword>
<proteinExistence type="predicted"/>
<evidence type="ECO:0000256" key="2">
    <source>
        <dbReference type="SAM" id="MobiDB-lite"/>
    </source>
</evidence>
<dbReference type="EMBL" id="VSSQ01044880">
    <property type="protein sequence ID" value="MPM98747.1"/>
    <property type="molecule type" value="Genomic_DNA"/>
</dbReference>
<dbReference type="SUPFAM" id="SSF51261">
    <property type="entry name" value="Duplicated hybrid motif"/>
    <property type="match status" value="1"/>
</dbReference>
<dbReference type="InterPro" id="IPR050570">
    <property type="entry name" value="Cell_wall_metabolism_enzyme"/>
</dbReference>
<organism evidence="4">
    <name type="scientific">bioreactor metagenome</name>
    <dbReference type="NCBI Taxonomy" id="1076179"/>
    <lineage>
        <taxon>unclassified sequences</taxon>
        <taxon>metagenomes</taxon>
        <taxon>ecological metagenomes</taxon>
    </lineage>
</organism>
<evidence type="ECO:0000259" key="3">
    <source>
        <dbReference type="Pfam" id="PF01551"/>
    </source>
</evidence>